<reference evidence="3 4" key="1">
    <citation type="submission" date="2023-02" db="EMBL/GenBank/DDBJ databases">
        <title>Genome sequence of Lentisphaera profundi SAORIC-696.</title>
        <authorList>
            <person name="Kim e."/>
            <person name="Cho J.-C."/>
            <person name="Choi A."/>
            <person name="Kang I."/>
        </authorList>
    </citation>
    <scope>NUCLEOTIDE SEQUENCE [LARGE SCALE GENOMIC DNA]</scope>
    <source>
        <strain evidence="3 4">SAORIC-696</strain>
    </source>
</reference>
<accession>A0ABY7VQZ5</accession>
<keyword evidence="2" id="KW-1133">Transmembrane helix</keyword>
<proteinExistence type="predicted"/>
<feature type="transmembrane region" description="Helical" evidence="2">
    <location>
        <begin position="593"/>
        <end position="614"/>
    </location>
</feature>
<evidence type="ECO:0000256" key="2">
    <source>
        <dbReference type="SAM" id="Phobius"/>
    </source>
</evidence>
<feature type="compositionally biased region" description="Polar residues" evidence="1">
    <location>
        <begin position="536"/>
        <end position="561"/>
    </location>
</feature>
<sequence length="672" mass="77017">MDKAKLKNFGGSRQFVIECAEDIALLQELHEAFWMCTSAPSQHLNFPSSIKDLLDRNKSGRIFSEDIIHFSKHILSHYNSLEAFDQKSDQLDFAHLKDDKKNLVECAEEVCKNLNLSNPQLIKLKDLENDKLLLSRGIRNGDGVIPPEDLDDKTLRETALLIVKTCENSLDLSGRNGFDQKALDTFHQQVIDYLNWIDEGEQHELSFKDHIDEIWDLYTQLHDQIDHFFQARKALEFCASMDHELTHSTISSDNFENRSKVTKELQSLPLSPIKKQKSLRPGNPLNPLYESLFQKFFNDYLHKILGRPVTELNEETWDETKKALDTYSKWMSKRPEGDISHLNEVLLRDYLDKDHFETLSQIIQEDLVLGEKLRLRNQLKELIILQQYFVDFCNNFVNYKYFYIPKKRAAFEAGTLILDGRVFDLTIPVDKVDEHSKVAKSSGMFCIYLKINKKNEHEPQYICAPVCALRNKINTVGKRGILITVNGEHRDAQIVKIIDTPVSLIDSMVNPFRKISNLIVSSIEKISSSSEKNLEKQVNSSTSNLQKELNSSPTKNSSTNANSSRDLIFTFAALGSSFTYIIAKLSSFNISDVLNGLFNALLIILIPTFIISLIKLSKRNLSSIIEASGFALNHPLRLSKELSKAFAYRREINPELFDHDKIKISEALNRKL</sequence>
<keyword evidence="2" id="KW-0812">Transmembrane</keyword>
<keyword evidence="4" id="KW-1185">Reference proteome</keyword>
<name>A0ABY7VQZ5_9BACT</name>
<keyword evidence="2" id="KW-0472">Membrane</keyword>
<protein>
    <recommendedName>
        <fullName evidence="5">EF-hand domain-containing protein</fullName>
    </recommendedName>
</protein>
<gene>
    <name evidence="3" type="ORF">PQO03_10340</name>
</gene>
<evidence type="ECO:0000256" key="1">
    <source>
        <dbReference type="SAM" id="MobiDB-lite"/>
    </source>
</evidence>
<evidence type="ECO:0008006" key="5">
    <source>
        <dbReference type="Google" id="ProtNLM"/>
    </source>
</evidence>
<evidence type="ECO:0000313" key="4">
    <source>
        <dbReference type="Proteomes" id="UP001214250"/>
    </source>
</evidence>
<feature type="region of interest" description="Disordered" evidence="1">
    <location>
        <begin position="535"/>
        <end position="561"/>
    </location>
</feature>
<dbReference type="Proteomes" id="UP001214250">
    <property type="component" value="Chromosome 1"/>
</dbReference>
<evidence type="ECO:0000313" key="3">
    <source>
        <dbReference type="EMBL" id="WDE96112.1"/>
    </source>
</evidence>
<dbReference type="RefSeq" id="WP_274150154.1">
    <property type="nucleotide sequence ID" value="NZ_CP117811.1"/>
</dbReference>
<dbReference type="EMBL" id="CP117811">
    <property type="protein sequence ID" value="WDE96112.1"/>
    <property type="molecule type" value="Genomic_DNA"/>
</dbReference>
<organism evidence="3 4">
    <name type="scientific">Lentisphaera profundi</name>
    <dbReference type="NCBI Taxonomy" id="1658616"/>
    <lineage>
        <taxon>Bacteria</taxon>
        <taxon>Pseudomonadati</taxon>
        <taxon>Lentisphaerota</taxon>
        <taxon>Lentisphaeria</taxon>
        <taxon>Lentisphaerales</taxon>
        <taxon>Lentisphaeraceae</taxon>
        <taxon>Lentisphaera</taxon>
    </lineage>
</organism>